<dbReference type="CDD" id="cd20557">
    <property type="entry name" value="CYCLIN_ScPCL1-like"/>
    <property type="match status" value="1"/>
</dbReference>
<dbReference type="Pfam" id="PF08613">
    <property type="entry name" value="Cyclin"/>
    <property type="match status" value="1"/>
</dbReference>
<evidence type="ECO:0000256" key="1">
    <source>
        <dbReference type="SAM" id="MobiDB-lite"/>
    </source>
</evidence>
<feature type="region of interest" description="Disordered" evidence="1">
    <location>
        <begin position="1"/>
        <end position="32"/>
    </location>
</feature>
<evidence type="ECO:0000313" key="3">
    <source>
        <dbReference type="Proteomes" id="UP000664169"/>
    </source>
</evidence>
<feature type="compositionally biased region" description="Low complexity" evidence="1">
    <location>
        <begin position="20"/>
        <end position="32"/>
    </location>
</feature>
<accession>A0A8H3FJF6</accession>
<dbReference type="AlphaFoldDB" id="A0A8H3FJF6"/>
<dbReference type="GO" id="GO:0000307">
    <property type="term" value="C:cyclin-dependent protein kinase holoenzyme complex"/>
    <property type="evidence" value="ECO:0007669"/>
    <property type="project" value="TreeGrafter"/>
</dbReference>
<dbReference type="OrthoDB" id="442243at2759"/>
<gene>
    <name evidence="2" type="ORF">GOMPHAMPRED_003958</name>
</gene>
<dbReference type="Gene3D" id="1.10.472.10">
    <property type="entry name" value="Cyclin-like"/>
    <property type="match status" value="1"/>
</dbReference>
<dbReference type="GO" id="GO:0005634">
    <property type="term" value="C:nucleus"/>
    <property type="evidence" value="ECO:0007669"/>
    <property type="project" value="TreeGrafter"/>
</dbReference>
<reference evidence="2" key="1">
    <citation type="submission" date="2021-03" db="EMBL/GenBank/DDBJ databases">
        <authorList>
            <person name="Tagirdzhanova G."/>
        </authorList>
    </citation>
    <scope>NUCLEOTIDE SEQUENCE</scope>
</reference>
<dbReference type="GO" id="GO:0016538">
    <property type="term" value="F:cyclin-dependent protein serine/threonine kinase regulator activity"/>
    <property type="evidence" value="ECO:0007669"/>
    <property type="project" value="TreeGrafter"/>
</dbReference>
<protein>
    <submittedName>
        <fullName evidence="2">Uncharacterized protein</fullName>
    </submittedName>
</protein>
<organism evidence="2 3">
    <name type="scientific">Gomphillus americanus</name>
    <dbReference type="NCBI Taxonomy" id="1940652"/>
    <lineage>
        <taxon>Eukaryota</taxon>
        <taxon>Fungi</taxon>
        <taxon>Dikarya</taxon>
        <taxon>Ascomycota</taxon>
        <taxon>Pezizomycotina</taxon>
        <taxon>Lecanoromycetes</taxon>
        <taxon>OSLEUM clade</taxon>
        <taxon>Ostropomycetidae</taxon>
        <taxon>Ostropales</taxon>
        <taxon>Graphidaceae</taxon>
        <taxon>Gomphilloideae</taxon>
        <taxon>Gomphillus</taxon>
    </lineage>
</organism>
<dbReference type="InterPro" id="IPR036915">
    <property type="entry name" value="Cyclin-like_sf"/>
</dbReference>
<name>A0A8H3FJF6_9LECA</name>
<dbReference type="Proteomes" id="UP000664169">
    <property type="component" value="Unassembled WGS sequence"/>
</dbReference>
<evidence type="ECO:0000313" key="2">
    <source>
        <dbReference type="EMBL" id="CAF9925756.1"/>
    </source>
</evidence>
<dbReference type="GO" id="GO:0019901">
    <property type="term" value="F:protein kinase binding"/>
    <property type="evidence" value="ECO:0007669"/>
    <property type="project" value="InterPro"/>
</dbReference>
<proteinExistence type="predicted"/>
<dbReference type="EMBL" id="CAJPDQ010000024">
    <property type="protein sequence ID" value="CAF9925756.1"/>
    <property type="molecule type" value="Genomic_DNA"/>
</dbReference>
<feature type="compositionally biased region" description="Low complexity" evidence="1">
    <location>
        <begin position="375"/>
        <end position="386"/>
    </location>
</feature>
<keyword evidence="3" id="KW-1185">Reference proteome</keyword>
<dbReference type="SUPFAM" id="SSF47954">
    <property type="entry name" value="Cyclin-like"/>
    <property type="match status" value="1"/>
</dbReference>
<feature type="region of interest" description="Disordered" evidence="1">
    <location>
        <begin position="346"/>
        <end position="404"/>
    </location>
</feature>
<comment type="caution">
    <text evidence="2">The sequence shown here is derived from an EMBL/GenBank/DDBJ whole genome shotgun (WGS) entry which is preliminary data.</text>
</comment>
<dbReference type="PANTHER" id="PTHR15615">
    <property type="match status" value="1"/>
</dbReference>
<sequence>MGRGGPHRPGLQNGGHTGPITQQTSQQVSQSIVRQAANNGPYQPSQHTAHTNFTSAKPRAPIEEVSPKHVEFKQEPDMYQADTTDQIAPYLQIPLEINSSKGSLSDFAAQITCLFWFESSQTLLRVEEARSTPLPSHPLLPEANPTIGFRKWVTTILSTTQVSTNVVLLALMFVYRLKKMNPSVKGKSGSEYRLLTVALMLGNKFLDDNTYTNKTWAEVSGITVGEIHVMEVEFLSNMRYTLYASKAEWHSWLRKLRRFAEYFDAASRAAEEMQNAIKQSIQQAPPQPLTPSQPLHITTPTRNYAIPAKLPGTPANRLPHPLTTPMFPLQSSSPTTTRALEYANKRKRSYEEDMDDRPTKRLPRNLGINVRPDGVSPVPSLVSNVSTRNESTPPRTGIYPEQGTPRGLPMPVMTNQQLLPQLPAGYPQMHPPRSMAAVYPSITQAGLELLKPQTQIPPPLGLRIPSLMDPIQPHSSAASRNNSPLATVATPTTELLSPMAFGHYRSSPYKPVRTVNSLLAPPPSASFGNPANGIGSSDLQYRPLGKHLGQSRIGVVPLIPPAYSQQQHWLYHPHQQGY</sequence>
<dbReference type="InterPro" id="IPR013922">
    <property type="entry name" value="Cyclin_PHO80-like"/>
</dbReference>
<dbReference type="PANTHER" id="PTHR15615:SF118">
    <property type="entry name" value="CYCLIN, HYPOTHETICAL (EUROFUNG)"/>
    <property type="match status" value="1"/>
</dbReference>